<name>A0A2Z4FPQ1_9DELT</name>
<proteinExistence type="predicted"/>
<feature type="compositionally biased region" description="Polar residues" evidence="1">
    <location>
        <begin position="1"/>
        <end position="13"/>
    </location>
</feature>
<dbReference type="EMBL" id="CP030032">
    <property type="protein sequence ID" value="AWV90969.1"/>
    <property type="molecule type" value="Genomic_DNA"/>
</dbReference>
<dbReference type="Proteomes" id="UP000249799">
    <property type="component" value="Chromosome"/>
</dbReference>
<keyword evidence="3" id="KW-1185">Reference proteome</keyword>
<dbReference type="RefSeq" id="WP_111336794.1">
    <property type="nucleotide sequence ID" value="NZ_CP030032.1"/>
</dbReference>
<dbReference type="OrthoDB" id="10009498at2"/>
<dbReference type="KEGG" id="bsed:DN745_17205"/>
<sequence length="221" mass="24400">MEDEPTPQNTTHQENAKADGGPQPEGIAAHLPRLFRAFEQARASGKSASSWLADGLSLLGALHKLGRTLTQLANHARRAAAQNRAQENAVAQPLLDADIINDIREQFQDLIDQFPDAGELFFGVDKLDDFIAELFVGSTDISLLGAFGDLGDFLDAKLSGFVERLIDWAFDQEESGLHAENPKFKRIEEFIHGLENLMQEVLDRWVLPGIYDLDGDEDDAS</sequence>
<gene>
    <name evidence="2" type="ORF">DN745_17205</name>
</gene>
<evidence type="ECO:0000313" key="3">
    <source>
        <dbReference type="Proteomes" id="UP000249799"/>
    </source>
</evidence>
<evidence type="ECO:0000256" key="1">
    <source>
        <dbReference type="SAM" id="MobiDB-lite"/>
    </source>
</evidence>
<feature type="region of interest" description="Disordered" evidence="1">
    <location>
        <begin position="1"/>
        <end position="26"/>
    </location>
</feature>
<evidence type="ECO:0000313" key="2">
    <source>
        <dbReference type="EMBL" id="AWV90969.1"/>
    </source>
</evidence>
<dbReference type="AlphaFoldDB" id="A0A2Z4FPQ1"/>
<organism evidence="2 3">
    <name type="scientific">Bradymonas sediminis</name>
    <dbReference type="NCBI Taxonomy" id="1548548"/>
    <lineage>
        <taxon>Bacteria</taxon>
        <taxon>Deltaproteobacteria</taxon>
        <taxon>Bradymonadales</taxon>
        <taxon>Bradymonadaceae</taxon>
        <taxon>Bradymonas</taxon>
    </lineage>
</organism>
<reference evidence="2 3" key="1">
    <citation type="submission" date="2018-06" db="EMBL/GenBank/DDBJ databases">
        <title>Lujinxingia sediminis gen. nov. sp. nov., a new facultative anaerobic member of the class Deltaproteobacteria, and proposal of Lujinxingaceae fam. nov.</title>
        <authorList>
            <person name="Guo L.-Y."/>
            <person name="Li C.-M."/>
            <person name="Wang S."/>
            <person name="Du Z.-J."/>
        </authorList>
    </citation>
    <scope>NUCLEOTIDE SEQUENCE [LARGE SCALE GENOMIC DNA]</scope>
    <source>
        <strain evidence="2 3">FA350</strain>
    </source>
</reference>
<accession>A0A2Z4FPQ1</accession>
<protein>
    <submittedName>
        <fullName evidence="2">Uncharacterized protein</fullName>
    </submittedName>
</protein>